<dbReference type="InterPro" id="IPR011993">
    <property type="entry name" value="PH-like_dom_sf"/>
</dbReference>
<dbReference type="CDD" id="cd01215">
    <property type="entry name" value="PTB_Dab"/>
    <property type="match status" value="1"/>
</dbReference>
<feature type="compositionally biased region" description="Polar residues" evidence="6">
    <location>
        <begin position="475"/>
        <end position="491"/>
    </location>
</feature>
<dbReference type="SUPFAM" id="SSF50729">
    <property type="entry name" value="PH domain-like"/>
    <property type="match status" value="1"/>
</dbReference>
<evidence type="ECO:0000256" key="5">
    <source>
        <dbReference type="ARBA" id="ARBA00022782"/>
    </source>
</evidence>
<dbReference type="InterPro" id="IPR048561">
    <property type="entry name" value="Dab_PTB"/>
</dbReference>
<feature type="region of interest" description="Disordered" evidence="6">
    <location>
        <begin position="832"/>
        <end position="857"/>
    </location>
</feature>
<feature type="compositionally biased region" description="Basic and acidic residues" evidence="6">
    <location>
        <begin position="1576"/>
        <end position="1599"/>
    </location>
</feature>
<feature type="compositionally biased region" description="Basic and acidic residues" evidence="6">
    <location>
        <begin position="895"/>
        <end position="907"/>
    </location>
</feature>
<dbReference type="Pfam" id="PF00640">
    <property type="entry name" value="PID"/>
    <property type="match status" value="1"/>
</dbReference>
<feature type="region of interest" description="Disordered" evidence="6">
    <location>
        <begin position="1380"/>
        <end position="1617"/>
    </location>
</feature>
<comment type="subcellular location">
    <subcellularLocation>
        <location evidence="1">Cytoplasm</location>
    </subcellularLocation>
</comment>
<feature type="compositionally biased region" description="Polar residues" evidence="6">
    <location>
        <begin position="680"/>
        <end position="698"/>
    </location>
</feature>
<dbReference type="KEGG" id="csol:105367269"/>
<name>A0AAJ6YTN0_9HYME</name>
<dbReference type="GO" id="GO:0030154">
    <property type="term" value="P:cell differentiation"/>
    <property type="evidence" value="ECO:0007669"/>
    <property type="project" value="UniProtKB-KW"/>
</dbReference>
<keyword evidence="5" id="KW-0221">Differentiation</keyword>
<dbReference type="Proteomes" id="UP000695007">
    <property type="component" value="Unplaced"/>
</dbReference>
<sequence>MQTLRKKNSPCKLKNEPTRFLGEGVSFKAKLIGILEVSEARGDRMCQAALGDLKMAIRAAGEHKQRITVQISIDGLRLRDEKSGDCLYHHPVHKISFIAQDMSDSRAFGYIFGSPDTGHRFFGIKTDKAASQVVIAMRDLFQVVFELKKKEIELAKQHIEHNVIKFTTYTVERSPDTKGAGGNESSLHRTCSDNDRSKKHETPTGVVADLLDLQFELNSLQQGINQMEKITPDNPRPNEDPFEGDPFGDSFTNVKIKDKFQPFLPPPPSSSKRHFERQQTVQQQTPTSDTPSPANIVNNKTPPPHSTAHWFDKETEDLFTEGELSNLTRKNSSSDEDKDTLQDQYKQMDIFSELDPLGTGSKKPYIDKKDFFQNLKNPPKKVLKDLASINSEDTFPTNFNITPELSESNNTQKVESESNKFDDIEFADFDKFREKDVSTSENIKSPKTYRKEFNKKAVQHQALSVSLPPEEIPASKSSHNYSITNSVTSSRFDSKDSIESIQSLVRLPSPKKYLHSTRKTEFIADYGGNKSQSIDKSFPVDFSSTSNSPASPLRSCSSSANSRLSSSSTEMENIPEPPPRGTGSILINPPPLPPKKHSSRAGTKPPPRPPHGDGHFHYDFLELEYGSPSPTRKLRVTGSPKHTRGRFDDNFSPPLPQLPKRSDTSSEFSNSSFEDSFNSIIQSPSPHKSVTDNTISNKPEKNLTNLTKDITLNQLTSTFLTDLADNLGMSVKDVTSLTLQQLTECIESLAKKENSPKIKKAHSEVISNTLKNMDISPLKEIQKSKAETPVANEPLFKATFDQELSEKNSNNYDKYAVFRELLEMEKVHDITMQKTSEEEEPIESENQEEPGDLEDDVQSDEIDETIASLANLTVQLPPVLENQSKEISTYYEMKSSTEHIDSPKENETISQEETSNEKQNFNDDSFNISDSFSDLQNIQHDKREKIDKDEDIKESEESLDNFIITAEEVNELSKIIDKASEIKSSVSTSNDKYAALREIIPESEQPSVKKDNFITSPKKKLVRSSIEVDFQDLFSDTFSQPSVCIPTKVNIKKEEEAQTTVLDIFEEIKMLNTDTHRLKEIKPVSNLESMFSIFTETKQKKENIKDDENWMKFESNVAQSDKSSGEGQGSIGGISPWSPEGKEFNREPIVKRNVQRLSGESDNDWKDDEESEEMSGRIKGEGPCCGRYPRYDLPPFEDRSFYEETTEGDKDRVFRDKICRKSMGTSWIKNTHRSREPLPWHDETRWDEERRRRIHRKVPYKDDEEYKAYRKCRPKQRPWNGEREGYWGPDHQFYDDEYKRRMALWTEEERENRERFSSQESMSYEDSERWFRRECERRRYEEDGMFYRGRGPEGEYPPRENYKKNDAHYFREGRERHYDYPPSWEEEYSSKRPEESPRYISRKQHWPKRPNSANDGREMMYVDVRQKCAVSRSECSDNDTDIYHRPYRSRSRESYWGSDQEFENWGDRSYWSEEQDAKSESFHRKRMNRHRTRPHSKPQSSQFEDDFTQNIERNETPSDTTNTEARIRPEVEIKQPLSPRSPRGTKEQIRREQKSYKGSNYFDDDLTPTASTSSDASDRQRISSDLKITPEELPSDVKDPGVGSSMPEGSVRDSFFNGGPTFDDDAFTFRSELEDQVPERATTLPIKNSRHLKYVNTRGKGDQYIKKSESINIFSRNNDPFDDDEFFN</sequence>
<feature type="compositionally biased region" description="Basic and acidic residues" evidence="6">
    <location>
        <begin position="1140"/>
        <end position="1150"/>
    </location>
</feature>
<keyword evidence="4" id="KW-0597">Phosphoprotein</keyword>
<evidence type="ECO:0000256" key="3">
    <source>
        <dbReference type="ARBA" id="ARBA00022490"/>
    </source>
</evidence>
<dbReference type="PANTHER" id="PTHR47695:SF3">
    <property type="entry name" value="PID DOMAIN-CONTAINING PROTEIN"/>
    <property type="match status" value="1"/>
</dbReference>
<feature type="region of interest" description="Disordered" evidence="6">
    <location>
        <begin position="891"/>
        <end position="952"/>
    </location>
</feature>
<feature type="compositionally biased region" description="Basic and acidic residues" evidence="6">
    <location>
        <begin position="939"/>
        <end position="951"/>
    </location>
</feature>
<feature type="compositionally biased region" description="Polar residues" evidence="6">
    <location>
        <begin position="398"/>
        <end position="413"/>
    </location>
</feature>
<feature type="compositionally biased region" description="Acidic residues" evidence="6">
    <location>
        <begin position="1161"/>
        <end position="1173"/>
    </location>
</feature>
<accession>A0AAJ6YTN0</accession>
<feature type="compositionally biased region" description="Basic and acidic residues" evidence="6">
    <location>
        <begin position="1388"/>
        <end position="1397"/>
    </location>
</feature>
<keyword evidence="3" id="KW-0963">Cytoplasm</keyword>
<feature type="compositionally biased region" description="Basic and acidic residues" evidence="6">
    <location>
        <begin position="1544"/>
        <end position="1555"/>
    </location>
</feature>
<keyword evidence="8" id="KW-1185">Reference proteome</keyword>
<gene>
    <name evidence="9" type="primary">LOC105367269</name>
</gene>
<feature type="region of interest" description="Disordered" evidence="6">
    <location>
        <begin position="175"/>
        <end position="201"/>
    </location>
</feature>
<organism evidence="8 9">
    <name type="scientific">Ceratosolen solmsi marchali</name>
    <dbReference type="NCBI Taxonomy" id="326594"/>
    <lineage>
        <taxon>Eukaryota</taxon>
        <taxon>Metazoa</taxon>
        <taxon>Ecdysozoa</taxon>
        <taxon>Arthropoda</taxon>
        <taxon>Hexapoda</taxon>
        <taxon>Insecta</taxon>
        <taxon>Pterygota</taxon>
        <taxon>Neoptera</taxon>
        <taxon>Endopterygota</taxon>
        <taxon>Hymenoptera</taxon>
        <taxon>Apocrita</taxon>
        <taxon>Proctotrupomorpha</taxon>
        <taxon>Chalcidoidea</taxon>
        <taxon>Agaonidae</taxon>
        <taxon>Agaoninae</taxon>
        <taxon>Ceratosolen</taxon>
    </lineage>
</organism>
<feature type="compositionally biased region" description="Polar residues" evidence="6">
    <location>
        <begin position="908"/>
        <end position="919"/>
    </location>
</feature>
<dbReference type="PROSITE" id="PS01179">
    <property type="entry name" value="PID"/>
    <property type="match status" value="1"/>
</dbReference>
<evidence type="ECO:0000256" key="4">
    <source>
        <dbReference type="ARBA" id="ARBA00022553"/>
    </source>
</evidence>
<feature type="compositionally biased region" description="Basic and acidic residues" evidence="6">
    <location>
        <begin position="1415"/>
        <end position="1426"/>
    </location>
</feature>
<evidence type="ECO:0000256" key="6">
    <source>
        <dbReference type="SAM" id="MobiDB-lite"/>
    </source>
</evidence>
<feature type="compositionally biased region" description="Basic and acidic residues" evidence="6">
    <location>
        <begin position="186"/>
        <end position="201"/>
    </location>
</feature>
<dbReference type="GO" id="GO:0005737">
    <property type="term" value="C:cytoplasm"/>
    <property type="evidence" value="ECO:0007669"/>
    <property type="project" value="UniProtKB-SubCell"/>
</dbReference>
<evidence type="ECO:0000259" key="7">
    <source>
        <dbReference type="PROSITE" id="PS01179"/>
    </source>
</evidence>
<evidence type="ECO:0000256" key="2">
    <source>
        <dbReference type="ARBA" id="ARBA00022473"/>
    </source>
</evidence>
<feature type="compositionally biased region" description="Low complexity" evidence="6">
    <location>
        <begin position="922"/>
        <end position="934"/>
    </location>
</feature>
<dbReference type="CTD" id="39866"/>
<keyword evidence="2" id="KW-0217">Developmental protein</keyword>
<proteinExistence type="predicted"/>
<dbReference type="FunFam" id="2.30.29.30:FF:000262">
    <property type="entry name" value="Disabled, isoform F"/>
    <property type="match status" value="1"/>
</dbReference>
<reference evidence="9" key="1">
    <citation type="submission" date="2025-08" db="UniProtKB">
        <authorList>
            <consortium name="RefSeq"/>
        </authorList>
    </citation>
    <scope>IDENTIFICATION</scope>
</reference>
<feature type="region of interest" description="Disordered" evidence="6">
    <location>
        <begin position="524"/>
        <end position="698"/>
    </location>
</feature>
<dbReference type="InterPro" id="IPR006020">
    <property type="entry name" value="PTB/PI_dom"/>
</dbReference>
<feature type="compositionally biased region" description="Low complexity" evidence="6">
    <location>
        <begin position="665"/>
        <end position="679"/>
    </location>
</feature>
<evidence type="ECO:0000313" key="9">
    <source>
        <dbReference type="RefSeq" id="XP_011504224.1"/>
    </source>
</evidence>
<feature type="region of interest" description="Disordered" evidence="6">
    <location>
        <begin position="1117"/>
        <end position="1186"/>
    </location>
</feature>
<feature type="region of interest" description="Disordered" evidence="6">
    <location>
        <begin position="228"/>
        <end position="309"/>
    </location>
</feature>
<feature type="region of interest" description="Disordered" evidence="6">
    <location>
        <begin position="464"/>
        <end position="496"/>
    </location>
</feature>
<dbReference type="Gene3D" id="2.30.29.30">
    <property type="entry name" value="Pleckstrin-homology domain (PH domain)/Phosphotyrosine-binding domain (PTB)"/>
    <property type="match status" value="1"/>
</dbReference>
<feature type="region of interest" description="Disordered" evidence="6">
    <location>
        <begin position="398"/>
        <end position="417"/>
    </location>
</feature>
<feature type="compositionally biased region" description="Low complexity" evidence="6">
    <location>
        <begin position="546"/>
        <end position="568"/>
    </location>
</feature>
<dbReference type="RefSeq" id="XP_011504224.1">
    <property type="nucleotide sequence ID" value="XM_011505922.1"/>
</dbReference>
<feature type="domain" description="PID" evidence="7">
    <location>
        <begin position="21"/>
        <end position="153"/>
    </location>
</feature>
<dbReference type="GeneID" id="105367269"/>
<feature type="compositionally biased region" description="Basic and acidic residues" evidence="6">
    <location>
        <begin position="610"/>
        <end position="620"/>
    </location>
</feature>
<feature type="compositionally biased region" description="Basic residues" evidence="6">
    <location>
        <begin position="1483"/>
        <end position="1496"/>
    </location>
</feature>
<evidence type="ECO:0000313" key="8">
    <source>
        <dbReference type="Proteomes" id="UP000695007"/>
    </source>
</evidence>
<protein>
    <submittedName>
        <fullName evidence="9">Uncharacterized protein LOC105367269</fullName>
    </submittedName>
</protein>
<feature type="compositionally biased region" description="Acidic residues" evidence="6">
    <location>
        <begin position="837"/>
        <end position="857"/>
    </location>
</feature>
<dbReference type="SMART" id="SM00462">
    <property type="entry name" value="PTB"/>
    <property type="match status" value="1"/>
</dbReference>
<evidence type="ECO:0000256" key="1">
    <source>
        <dbReference type="ARBA" id="ARBA00004496"/>
    </source>
</evidence>
<feature type="compositionally biased region" description="Polar residues" evidence="6">
    <location>
        <begin position="278"/>
        <end position="300"/>
    </location>
</feature>
<dbReference type="PANTHER" id="PTHR47695">
    <property type="entry name" value="PID DOMAIN-CONTAINING PROTEIN"/>
    <property type="match status" value="1"/>
</dbReference>